<dbReference type="InterPro" id="IPR004813">
    <property type="entry name" value="OPT"/>
</dbReference>
<evidence type="ECO:0000256" key="7">
    <source>
        <dbReference type="ARBA" id="ARBA00022989"/>
    </source>
</evidence>
<dbReference type="GO" id="GO:0035673">
    <property type="term" value="F:oligopeptide transmembrane transporter activity"/>
    <property type="evidence" value="ECO:0007669"/>
    <property type="project" value="InterPro"/>
</dbReference>
<dbReference type="AlphaFoldDB" id="A0A4P9WRC3"/>
<keyword evidence="8 9" id="KW-0472">Membrane</keyword>
<evidence type="ECO:0000313" key="10">
    <source>
        <dbReference type="EMBL" id="RKO95634.1"/>
    </source>
</evidence>
<dbReference type="EMBL" id="ML011225">
    <property type="protein sequence ID" value="RKO95634.1"/>
    <property type="molecule type" value="Genomic_DNA"/>
</dbReference>
<feature type="transmembrane region" description="Helical" evidence="9">
    <location>
        <begin position="187"/>
        <end position="207"/>
    </location>
</feature>
<protein>
    <recommendedName>
        <fullName evidence="12">OPT superfamily oligopeptide transporter</fullName>
    </recommendedName>
</protein>
<evidence type="ECO:0000256" key="2">
    <source>
        <dbReference type="ARBA" id="ARBA00008807"/>
    </source>
</evidence>
<comment type="similarity">
    <text evidence="2">Belongs to the oligopeptide OPT transporter family.</text>
</comment>
<organism evidence="10 11">
    <name type="scientific">Caulochytrium protostelioides</name>
    <dbReference type="NCBI Taxonomy" id="1555241"/>
    <lineage>
        <taxon>Eukaryota</taxon>
        <taxon>Fungi</taxon>
        <taxon>Fungi incertae sedis</taxon>
        <taxon>Chytridiomycota</taxon>
        <taxon>Chytridiomycota incertae sedis</taxon>
        <taxon>Chytridiomycetes</taxon>
        <taxon>Caulochytriales</taxon>
        <taxon>Caulochytriaceae</taxon>
        <taxon>Caulochytrium</taxon>
    </lineage>
</organism>
<feature type="transmembrane region" description="Helical" evidence="9">
    <location>
        <begin position="244"/>
        <end position="265"/>
    </location>
</feature>
<evidence type="ECO:0008006" key="12">
    <source>
        <dbReference type="Google" id="ProtNLM"/>
    </source>
</evidence>
<keyword evidence="6" id="KW-0653">Protein transport</keyword>
<keyword evidence="4 9" id="KW-0812">Transmembrane</keyword>
<evidence type="ECO:0000256" key="5">
    <source>
        <dbReference type="ARBA" id="ARBA00022856"/>
    </source>
</evidence>
<gene>
    <name evidence="10" type="ORF">CAUPRSCDRAFT_12664</name>
</gene>
<name>A0A4P9WRC3_9FUNG</name>
<sequence length="319" mass="35999">MFVSFHESRDPGAGGSRGGMSRYKYFWIMFAVMFVYTWIPEYFVVALQSISVLCLLTSNKFIRFMASADNEEGVGLGAMTFDWAYIMGVHMTQPFWATINFLIGNVLWSWILAPLLMYKDWFGPDSQLSVATFEDGTPMPTLNSVELFARNGTKIEARALYDETTFDVNLEVYNAYAPIRITPLYSLYYSSLLLSTAASLTHVWLWYGKSIKRQIACIMRPAENGDPYDDVHNQMMRSYKDIPLWWFATFLVLTVLVQIVVSEITPFQLPVWGVLLAIGLAAVFTIPVGIIMAISGTQIPLETIAEFIVGFIIPGKTIA</sequence>
<evidence type="ECO:0000256" key="1">
    <source>
        <dbReference type="ARBA" id="ARBA00004141"/>
    </source>
</evidence>
<reference evidence="11" key="1">
    <citation type="journal article" date="2018" name="Nat. Microbiol.">
        <title>Leveraging single-cell genomics to expand the fungal tree of life.</title>
        <authorList>
            <person name="Ahrendt S.R."/>
            <person name="Quandt C.A."/>
            <person name="Ciobanu D."/>
            <person name="Clum A."/>
            <person name="Salamov A."/>
            <person name="Andreopoulos B."/>
            <person name="Cheng J.F."/>
            <person name="Woyke T."/>
            <person name="Pelin A."/>
            <person name="Henrissat B."/>
            <person name="Reynolds N.K."/>
            <person name="Benny G.L."/>
            <person name="Smith M.E."/>
            <person name="James T.Y."/>
            <person name="Grigoriev I.V."/>
        </authorList>
    </citation>
    <scope>NUCLEOTIDE SEQUENCE [LARGE SCALE GENOMIC DNA]</scope>
    <source>
        <strain evidence="11">ATCC 52028</strain>
    </source>
</reference>
<keyword evidence="5" id="KW-0571">Peptide transport</keyword>
<feature type="transmembrane region" description="Helical" evidence="9">
    <location>
        <begin position="25"/>
        <end position="56"/>
    </location>
</feature>
<dbReference type="GO" id="GO:0016020">
    <property type="term" value="C:membrane"/>
    <property type="evidence" value="ECO:0007669"/>
    <property type="project" value="UniProtKB-SubCell"/>
</dbReference>
<dbReference type="Pfam" id="PF03169">
    <property type="entry name" value="OPT"/>
    <property type="match status" value="1"/>
</dbReference>
<dbReference type="Proteomes" id="UP000268535">
    <property type="component" value="Unassembled WGS sequence"/>
</dbReference>
<evidence type="ECO:0000313" key="11">
    <source>
        <dbReference type="Proteomes" id="UP000268535"/>
    </source>
</evidence>
<comment type="subcellular location">
    <subcellularLocation>
        <location evidence="1">Membrane</location>
        <topology evidence="1">Multi-pass membrane protein</topology>
    </subcellularLocation>
</comment>
<keyword evidence="3" id="KW-0813">Transport</keyword>
<dbReference type="GO" id="GO:0015031">
    <property type="term" value="P:protein transport"/>
    <property type="evidence" value="ECO:0007669"/>
    <property type="project" value="UniProtKB-KW"/>
</dbReference>
<keyword evidence="7 9" id="KW-1133">Transmembrane helix</keyword>
<evidence type="ECO:0000256" key="9">
    <source>
        <dbReference type="SAM" id="Phobius"/>
    </source>
</evidence>
<feature type="transmembrane region" description="Helical" evidence="9">
    <location>
        <begin position="271"/>
        <end position="294"/>
    </location>
</feature>
<feature type="transmembrane region" description="Helical" evidence="9">
    <location>
        <begin position="95"/>
        <end position="118"/>
    </location>
</feature>
<feature type="non-terminal residue" evidence="10">
    <location>
        <position position="319"/>
    </location>
</feature>
<dbReference type="InterPro" id="IPR004648">
    <property type="entry name" value="Oligpept_transpt"/>
</dbReference>
<evidence type="ECO:0000256" key="4">
    <source>
        <dbReference type="ARBA" id="ARBA00022692"/>
    </source>
</evidence>
<evidence type="ECO:0000256" key="6">
    <source>
        <dbReference type="ARBA" id="ARBA00022927"/>
    </source>
</evidence>
<evidence type="ECO:0000256" key="8">
    <source>
        <dbReference type="ARBA" id="ARBA00023136"/>
    </source>
</evidence>
<accession>A0A4P9WRC3</accession>
<proteinExistence type="inferred from homology"/>
<evidence type="ECO:0000256" key="3">
    <source>
        <dbReference type="ARBA" id="ARBA00022448"/>
    </source>
</evidence>
<dbReference type="PANTHER" id="PTHR22601">
    <property type="entry name" value="ISP4 LIKE PROTEIN"/>
    <property type="match status" value="1"/>
</dbReference>